<sequence>MTLLKTLAPWALLATLPSLSWAHTWSEELQVIGPNGSYIGDRGFCRGYIARTDPTFDGDANILWLLPALDARMPDDTVRLRINSSDYLCHPSQRTSNYTNPQYPKLKVSPGGYVAMKYLENGHVTLPWNQPGKPLQGGTAFVYGTTQPSTTEKIANVLQWNANGTGGDGRGWLMTAQTFDDGRCHQINDCVNSAIRQVLYPNRIPNQPTAPPQNQWCETDLKIPDHQPYGDLTLYWIWQWPTAPDVACTYPTGKDEYYTSCIDVEIV</sequence>
<accession>A0A6A6PMJ1</accession>
<dbReference type="GeneID" id="54472373"/>
<keyword evidence="1" id="KW-0732">Signal</keyword>
<evidence type="ECO:0000259" key="2">
    <source>
        <dbReference type="Pfam" id="PF24320"/>
    </source>
</evidence>
<keyword evidence="4" id="KW-1185">Reference proteome</keyword>
<name>A0A6A6PMJ1_9PEZI</name>
<feature type="domain" description="DUF7492" evidence="2">
    <location>
        <begin position="22"/>
        <end position="267"/>
    </location>
</feature>
<dbReference type="OrthoDB" id="64281at2759"/>
<evidence type="ECO:0000313" key="4">
    <source>
        <dbReference type="Proteomes" id="UP000799767"/>
    </source>
</evidence>
<feature type="chain" id="PRO_5025463150" description="DUF7492 domain-containing protein" evidence="1">
    <location>
        <begin position="23"/>
        <end position="267"/>
    </location>
</feature>
<dbReference type="InterPro" id="IPR055915">
    <property type="entry name" value="DUF7492"/>
</dbReference>
<feature type="signal peptide" evidence="1">
    <location>
        <begin position="1"/>
        <end position="22"/>
    </location>
</feature>
<reference evidence="3" key="1">
    <citation type="journal article" date="2020" name="Stud. Mycol.">
        <title>101 Dothideomycetes genomes: a test case for predicting lifestyles and emergence of pathogens.</title>
        <authorList>
            <person name="Haridas S."/>
            <person name="Albert R."/>
            <person name="Binder M."/>
            <person name="Bloem J."/>
            <person name="Labutti K."/>
            <person name="Salamov A."/>
            <person name="Andreopoulos B."/>
            <person name="Baker S."/>
            <person name="Barry K."/>
            <person name="Bills G."/>
            <person name="Bluhm B."/>
            <person name="Cannon C."/>
            <person name="Castanera R."/>
            <person name="Culley D."/>
            <person name="Daum C."/>
            <person name="Ezra D."/>
            <person name="Gonzalez J."/>
            <person name="Henrissat B."/>
            <person name="Kuo A."/>
            <person name="Liang C."/>
            <person name="Lipzen A."/>
            <person name="Lutzoni F."/>
            <person name="Magnuson J."/>
            <person name="Mondo S."/>
            <person name="Nolan M."/>
            <person name="Ohm R."/>
            <person name="Pangilinan J."/>
            <person name="Park H.-J."/>
            <person name="Ramirez L."/>
            <person name="Alfaro M."/>
            <person name="Sun H."/>
            <person name="Tritt A."/>
            <person name="Yoshinaga Y."/>
            <person name="Zwiers L.-H."/>
            <person name="Turgeon B."/>
            <person name="Goodwin S."/>
            <person name="Spatafora J."/>
            <person name="Crous P."/>
            <person name="Grigoriev I."/>
        </authorList>
    </citation>
    <scope>NUCLEOTIDE SEQUENCE</scope>
    <source>
        <strain evidence="3">CBS 113389</strain>
    </source>
</reference>
<proteinExistence type="predicted"/>
<evidence type="ECO:0000256" key="1">
    <source>
        <dbReference type="SAM" id="SignalP"/>
    </source>
</evidence>
<dbReference type="Pfam" id="PF24320">
    <property type="entry name" value="DUF7492"/>
    <property type="match status" value="1"/>
</dbReference>
<evidence type="ECO:0000313" key="3">
    <source>
        <dbReference type="EMBL" id="KAF2481328.1"/>
    </source>
</evidence>
<feature type="non-terminal residue" evidence="3">
    <location>
        <position position="267"/>
    </location>
</feature>
<dbReference type="EMBL" id="MU001638">
    <property type="protein sequence ID" value="KAF2481328.1"/>
    <property type="molecule type" value="Genomic_DNA"/>
</dbReference>
<dbReference type="AlphaFoldDB" id="A0A6A6PMJ1"/>
<dbReference type="Proteomes" id="UP000799767">
    <property type="component" value="Unassembled WGS sequence"/>
</dbReference>
<gene>
    <name evidence="3" type="ORF">BDY17DRAFT_253754</name>
</gene>
<dbReference type="RefSeq" id="XP_033587898.1">
    <property type="nucleotide sequence ID" value="XM_033731371.1"/>
</dbReference>
<organism evidence="3 4">
    <name type="scientific">Neohortaea acidophila</name>
    <dbReference type="NCBI Taxonomy" id="245834"/>
    <lineage>
        <taxon>Eukaryota</taxon>
        <taxon>Fungi</taxon>
        <taxon>Dikarya</taxon>
        <taxon>Ascomycota</taxon>
        <taxon>Pezizomycotina</taxon>
        <taxon>Dothideomycetes</taxon>
        <taxon>Dothideomycetidae</taxon>
        <taxon>Mycosphaerellales</taxon>
        <taxon>Teratosphaeriaceae</taxon>
        <taxon>Neohortaea</taxon>
    </lineage>
</organism>
<protein>
    <recommendedName>
        <fullName evidence="2">DUF7492 domain-containing protein</fullName>
    </recommendedName>
</protein>